<feature type="transmembrane region" description="Helical" evidence="9">
    <location>
        <begin position="20"/>
        <end position="39"/>
    </location>
</feature>
<keyword evidence="4 11" id="KW-0808">Transferase</keyword>
<keyword evidence="2" id="KW-1003">Cell membrane</keyword>
<dbReference type="GO" id="GO:0000155">
    <property type="term" value="F:phosphorelay sensor kinase activity"/>
    <property type="evidence" value="ECO:0007669"/>
    <property type="project" value="InterPro"/>
</dbReference>
<dbReference type="Gene3D" id="6.10.340.10">
    <property type="match status" value="1"/>
</dbReference>
<dbReference type="PANTHER" id="PTHR34220">
    <property type="entry name" value="SENSOR HISTIDINE KINASE YPDA"/>
    <property type="match status" value="1"/>
</dbReference>
<evidence type="ECO:0000256" key="8">
    <source>
        <dbReference type="ARBA" id="ARBA00023136"/>
    </source>
</evidence>
<dbReference type="InterPro" id="IPR010559">
    <property type="entry name" value="Sig_transdc_His_kin_internal"/>
</dbReference>
<evidence type="ECO:0000256" key="9">
    <source>
        <dbReference type="SAM" id="Phobius"/>
    </source>
</evidence>
<name>A0A4U8Q2P6_9FIRM</name>
<dbReference type="RefSeq" id="WP_138003806.1">
    <property type="nucleotide sequence ID" value="NZ_QGQD01000094.1"/>
</dbReference>
<evidence type="ECO:0000259" key="10">
    <source>
        <dbReference type="PROSITE" id="PS50885"/>
    </source>
</evidence>
<dbReference type="EMBL" id="QGQD01000094">
    <property type="protein sequence ID" value="TLC98453.1"/>
    <property type="molecule type" value="Genomic_DNA"/>
</dbReference>
<keyword evidence="5 9" id="KW-0812">Transmembrane</keyword>
<dbReference type="Pfam" id="PF02743">
    <property type="entry name" value="dCache_1"/>
    <property type="match status" value="1"/>
</dbReference>
<feature type="transmembrane region" description="Helical" evidence="9">
    <location>
        <begin position="309"/>
        <end position="328"/>
    </location>
</feature>
<proteinExistence type="predicted"/>
<evidence type="ECO:0000256" key="4">
    <source>
        <dbReference type="ARBA" id="ARBA00022679"/>
    </source>
</evidence>
<accession>A0A4U8Q2P6</accession>
<keyword evidence="6 11" id="KW-0418">Kinase</keyword>
<evidence type="ECO:0000256" key="7">
    <source>
        <dbReference type="ARBA" id="ARBA00022989"/>
    </source>
</evidence>
<evidence type="ECO:0000256" key="5">
    <source>
        <dbReference type="ARBA" id="ARBA00022692"/>
    </source>
</evidence>
<keyword evidence="7 9" id="KW-1133">Transmembrane helix</keyword>
<dbReference type="SMART" id="SM00304">
    <property type="entry name" value="HAMP"/>
    <property type="match status" value="1"/>
</dbReference>
<dbReference type="PANTHER" id="PTHR34220:SF7">
    <property type="entry name" value="SENSOR HISTIDINE KINASE YPDA"/>
    <property type="match status" value="1"/>
</dbReference>
<dbReference type="Pfam" id="PF06580">
    <property type="entry name" value="His_kinase"/>
    <property type="match status" value="1"/>
</dbReference>
<sequence length="603" mass="69131">MKKLKFSSWFYNRKIWQKLIITFVLAVLLPISISWYVMMSMNQKQMENKIQELMTSQLVQISERVDLTLDIYMNLVYQMNVDSGLIDEIKGLKSKDINKQVESRHNIYSRLQEYNNSVGGIRCISVITASGTDVTYDWGTASVRENIWKDYVDLRETAAYKKAQESTGIAILPTAVMEQDEEQLHVFQIAKAIYDLDELESEPIAAIVMILDESILKKLCENDREIAWSGINFILDSQSRIITYPDSFFAGTTLEANQNITDFIRMTGEMEDKKIGISTYEDTKTDWVYYNAYDLEKILAEISDTRRNALILGGILIISACFLISGTVRNIGDSVKTIITGIQAVKSGDLKTEIRLEYKDELGEIAENFNDMTERVSILIEEVEGVTEKRKNAEIRALEAQINPHFLYNTLDSINWLAISRGEDEISEMLRNLGIILRYSVNKSNIEVSIAEVADWIDKYISLQQMRFDHAFEFQLTVQEVCKEYRIKKLLIQPFIENALIHGFKGIEEGGMLRVDISLTEEGKHICVIIEDNGNGLDQRQVTKYNDRSAAVEEDQEKIGLNNVFSRIEMYYGEKADWNVISIPDIGTIITLRFPANRIEVKI</sequence>
<dbReference type="EC" id="2.7.13.3" evidence="11"/>
<dbReference type="Proteomes" id="UP000306509">
    <property type="component" value="Unassembled WGS sequence"/>
</dbReference>
<dbReference type="PROSITE" id="PS50885">
    <property type="entry name" value="HAMP"/>
    <property type="match status" value="1"/>
</dbReference>
<dbReference type="InterPro" id="IPR003660">
    <property type="entry name" value="HAMP_dom"/>
</dbReference>
<comment type="caution">
    <text evidence="11">The sequence shown here is derived from an EMBL/GenBank/DDBJ whole genome shotgun (WGS) entry which is preliminary data.</text>
</comment>
<gene>
    <name evidence="11" type="ORF">DSM106044_04720</name>
</gene>
<evidence type="ECO:0000256" key="2">
    <source>
        <dbReference type="ARBA" id="ARBA00022475"/>
    </source>
</evidence>
<evidence type="ECO:0000313" key="11">
    <source>
        <dbReference type="EMBL" id="TLC98453.1"/>
    </source>
</evidence>
<protein>
    <submittedName>
        <fullName evidence="11">Putative sensor-like histidine kinase</fullName>
        <ecNumber evidence="11">2.7.13.3</ecNumber>
    </submittedName>
</protein>
<dbReference type="Pfam" id="PF00672">
    <property type="entry name" value="HAMP"/>
    <property type="match status" value="1"/>
</dbReference>
<reference evidence="11 12" key="1">
    <citation type="journal article" date="2019" name="Anaerobe">
        <title>Detection of Robinsoniella peoriensis in multiple bone samples of a trauma patient.</title>
        <authorList>
            <person name="Schrottner P."/>
            <person name="Hartwich K."/>
            <person name="Bunk B."/>
            <person name="Schober I."/>
            <person name="Helbig S."/>
            <person name="Rudolph W.W."/>
            <person name="Gunzer F."/>
        </authorList>
    </citation>
    <scope>NUCLEOTIDE SEQUENCE [LARGE SCALE GENOMIC DNA]</scope>
    <source>
        <strain evidence="11 12">DSM 106044</strain>
    </source>
</reference>
<evidence type="ECO:0000256" key="1">
    <source>
        <dbReference type="ARBA" id="ARBA00004651"/>
    </source>
</evidence>
<keyword evidence="12" id="KW-1185">Reference proteome</keyword>
<dbReference type="InterPro" id="IPR036890">
    <property type="entry name" value="HATPase_C_sf"/>
</dbReference>
<dbReference type="AlphaFoldDB" id="A0A4U8Q2P6"/>
<keyword evidence="8 9" id="KW-0472">Membrane</keyword>
<dbReference type="CDD" id="cd06225">
    <property type="entry name" value="HAMP"/>
    <property type="match status" value="1"/>
</dbReference>
<evidence type="ECO:0000313" key="12">
    <source>
        <dbReference type="Proteomes" id="UP000306509"/>
    </source>
</evidence>
<evidence type="ECO:0000256" key="3">
    <source>
        <dbReference type="ARBA" id="ARBA00022553"/>
    </source>
</evidence>
<dbReference type="STRING" id="180332.GCA_000797495_01311"/>
<dbReference type="InterPro" id="IPR033479">
    <property type="entry name" value="dCache_1"/>
</dbReference>
<comment type="subcellular location">
    <subcellularLocation>
        <location evidence="1">Cell membrane</location>
        <topology evidence="1">Multi-pass membrane protein</topology>
    </subcellularLocation>
</comment>
<dbReference type="GO" id="GO:0005886">
    <property type="term" value="C:plasma membrane"/>
    <property type="evidence" value="ECO:0007669"/>
    <property type="project" value="UniProtKB-SubCell"/>
</dbReference>
<dbReference type="SUPFAM" id="SSF158472">
    <property type="entry name" value="HAMP domain-like"/>
    <property type="match status" value="1"/>
</dbReference>
<keyword evidence="3" id="KW-0597">Phosphoprotein</keyword>
<dbReference type="SUPFAM" id="SSF55874">
    <property type="entry name" value="ATPase domain of HSP90 chaperone/DNA topoisomerase II/histidine kinase"/>
    <property type="match status" value="1"/>
</dbReference>
<dbReference type="Gene3D" id="3.30.565.10">
    <property type="entry name" value="Histidine kinase-like ATPase, C-terminal domain"/>
    <property type="match status" value="1"/>
</dbReference>
<dbReference type="InterPro" id="IPR003594">
    <property type="entry name" value="HATPase_dom"/>
</dbReference>
<dbReference type="InterPro" id="IPR050640">
    <property type="entry name" value="Bact_2-comp_sensor_kinase"/>
</dbReference>
<evidence type="ECO:0000256" key="6">
    <source>
        <dbReference type="ARBA" id="ARBA00022777"/>
    </source>
</evidence>
<feature type="domain" description="HAMP" evidence="10">
    <location>
        <begin position="329"/>
        <end position="381"/>
    </location>
</feature>
<dbReference type="Pfam" id="PF02518">
    <property type="entry name" value="HATPase_c"/>
    <property type="match status" value="1"/>
</dbReference>
<organism evidence="11 12">
    <name type="scientific">Robinsoniella peoriensis</name>
    <dbReference type="NCBI Taxonomy" id="180332"/>
    <lineage>
        <taxon>Bacteria</taxon>
        <taxon>Bacillati</taxon>
        <taxon>Bacillota</taxon>
        <taxon>Clostridia</taxon>
        <taxon>Lachnospirales</taxon>
        <taxon>Lachnospiraceae</taxon>
        <taxon>Robinsoniella</taxon>
    </lineage>
</organism>